<dbReference type="SUPFAM" id="SSF53686">
    <property type="entry name" value="Tryptophan synthase beta subunit-like PLP-dependent enzymes"/>
    <property type="match status" value="1"/>
</dbReference>
<gene>
    <name evidence="2" type="ORF">LX32DRAFT_28270</name>
</gene>
<keyword evidence="3" id="KW-1185">Reference proteome</keyword>
<evidence type="ECO:0000313" key="3">
    <source>
        <dbReference type="Proteomes" id="UP001232148"/>
    </source>
</evidence>
<protein>
    <submittedName>
        <fullName evidence="2">Diaminopropionate ammonia-lyase</fullName>
    </submittedName>
</protein>
<name>A0AAD9HCH9_9PEZI</name>
<comment type="caution">
    <text evidence="2">The sequence shown here is derived from an EMBL/GenBank/DDBJ whole genome shotgun (WGS) entry which is preliminary data.</text>
</comment>
<feature type="domain" description="Tryptophan synthase beta chain-like PALP" evidence="1">
    <location>
        <begin position="37"/>
        <end position="336"/>
    </location>
</feature>
<dbReference type="AlphaFoldDB" id="A0AAD9HCH9"/>
<dbReference type="Gene3D" id="3.40.50.1100">
    <property type="match status" value="2"/>
</dbReference>
<accession>A0AAD9HCH9</accession>
<evidence type="ECO:0000259" key="1">
    <source>
        <dbReference type="Pfam" id="PF00291"/>
    </source>
</evidence>
<dbReference type="InterPro" id="IPR036052">
    <property type="entry name" value="TrpB-like_PALP_sf"/>
</dbReference>
<dbReference type="Proteomes" id="UP001232148">
    <property type="component" value="Unassembled WGS sequence"/>
</dbReference>
<evidence type="ECO:0000313" key="2">
    <source>
        <dbReference type="EMBL" id="KAK2026305.1"/>
    </source>
</evidence>
<reference evidence="2" key="1">
    <citation type="submission" date="2021-06" db="EMBL/GenBank/DDBJ databases">
        <title>Comparative genomics, transcriptomics and evolutionary studies reveal genomic signatures of adaptation to plant cell wall in hemibiotrophic fungi.</title>
        <authorList>
            <consortium name="DOE Joint Genome Institute"/>
            <person name="Baroncelli R."/>
            <person name="Diaz J.F."/>
            <person name="Benocci T."/>
            <person name="Peng M."/>
            <person name="Battaglia E."/>
            <person name="Haridas S."/>
            <person name="Andreopoulos W."/>
            <person name="Labutti K."/>
            <person name="Pangilinan J."/>
            <person name="Floch G.L."/>
            <person name="Makela M.R."/>
            <person name="Henrissat B."/>
            <person name="Grigoriev I.V."/>
            <person name="Crouch J.A."/>
            <person name="De Vries R.P."/>
            <person name="Sukno S.A."/>
            <person name="Thon M.R."/>
        </authorList>
    </citation>
    <scope>NUCLEOTIDE SEQUENCE</scope>
    <source>
        <strain evidence="2">MAFF235873</strain>
    </source>
</reference>
<dbReference type="Pfam" id="PF00291">
    <property type="entry name" value="PALP"/>
    <property type="match status" value="1"/>
</dbReference>
<sequence length="391" mass="41436">MTSGRRRIYLNEATGSISLVADASLARAFHHQLPSFAKTPLVPLDDLAQELGVKAVYLKDESNRMGLPSFKILGASWGTYRAITAGLSLPADMPLDRVAATAQQHSISLYAATEGNHGRAVAAMAKILGIPAHIYIPSTVADEAVARIASEGATIVVNDSHYDEAVLEAWKATRSDPGGLLIQDNAFEGYEQIPLWIVEGYLTLLLEVEEQVADQGLKPTLIVTPVGVGSLAHAVVSHCKSGGRDCAVLSVEPDTASCLWTSLRAGKPTSVHTSRTIMEGLNCGTVSLTAFDDLHAGIDASATVSDLESHEAVKYLEAKGVRSGPCGGATVAALRQPAQVYPRPSFFTEDAIVVLLNTEGPRNYKTPLGISVDDTNKMTEIHPSVGSSNIL</sequence>
<proteinExistence type="predicted"/>
<dbReference type="EMBL" id="MU842917">
    <property type="protein sequence ID" value="KAK2026305.1"/>
    <property type="molecule type" value="Genomic_DNA"/>
</dbReference>
<dbReference type="PANTHER" id="PTHR42937:SF1">
    <property type="entry name" value="DIAMINOPROPIONATE AMMONIA-LYASE"/>
    <property type="match status" value="1"/>
</dbReference>
<dbReference type="InterPro" id="IPR001926">
    <property type="entry name" value="TrpB-like_PALP"/>
</dbReference>
<dbReference type="PANTHER" id="PTHR42937">
    <property type="match status" value="1"/>
</dbReference>
<organism evidence="2 3">
    <name type="scientific">Colletotrichum zoysiae</name>
    <dbReference type="NCBI Taxonomy" id="1216348"/>
    <lineage>
        <taxon>Eukaryota</taxon>
        <taxon>Fungi</taxon>
        <taxon>Dikarya</taxon>
        <taxon>Ascomycota</taxon>
        <taxon>Pezizomycotina</taxon>
        <taxon>Sordariomycetes</taxon>
        <taxon>Hypocreomycetidae</taxon>
        <taxon>Glomerellales</taxon>
        <taxon>Glomerellaceae</taxon>
        <taxon>Colletotrichum</taxon>
        <taxon>Colletotrichum graminicola species complex</taxon>
    </lineage>
</organism>